<dbReference type="AlphaFoldDB" id="A0A9X5H566"/>
<dbReference type="RefSeq" id="WP_004070170.1">
    <property type="nucleotide sequence ID" value="NZ_VIRB01000034.1"/>
</dbReference>
<feature type="region of interest" description="Disordered" evidence="1">
    <location>
        <begin position="700"/>
        <end position="720"/>
    </location>
</feature>
<accession>A0A9X5H566</accession>
<feature type="transmembrane region" description="Helical" evidence="2">
    <location>
        <begin position="864"/>
        <end position="881"/>
    </location>
</feature>
<feature type="region of interest" description="Disordered" evidence="1">
    <location>
        <begin position="802"/>
        <end position="856"/>
    </location>
</feature>
<feature type="compositionally biased region" description="Low complexity" evidence="1">
    <location>
        <begin position="836"/>
        <end position="851"/>
    </location>
</feature>
<dbReference type="EMBL" id="VIRB01000034">
    <property type="protein sequence ID" value="NDO68079.1"/>
    <property type="molecule type" value="Genomic_DNA"/>
</dbReference>
<keyword evidence="2" id="KW-0472">Membrane</keyword>
<protein>
    <recommendedName>
        <fullName evidence="5">BIG2 domain-containing protein</fullName>
    </recommendedName>
</protein>
<feature type="compositionally biased region" description="Polar residues" evidence="1">
    <location>
        <begin position="802"/>
        <end position="811"/>
    </location>
</feature>
<evidence type="ECO:0000313" key="4">
    <source>
        <dbReference type="Proteomes" id="UP000474104"/>
    </source>
</evidence>
<dbReference type="Proteomes" id="UP000474104">
    <property type="component" value="Unassembled WGS sequence"/>
</dbReference>
<dbReference type="SUPFAM" id="SSF54001">
    <property type="entry name" value="Cysteine proteinases"/>
    <property type="match status" value="1"/>
</dbReference>
<name>A0A9X5H566_9FIRM</name>
<feature type="region of interest" description="Disordered" evidence="1">
    <location>
        <begin position="380"/>
        <end position="445"/>
    </location>
</feature>
<evidence type="ECO:0000256" key="2">
    <source>
        <dbReference type="SAM" id="Phobius"/>
    </source>
</evidence>
<dbReference type="InterPro" id="IPR038765">
    <property type="entry name" value="Papain-like_cys_pep_sf"/>
</dbReference>
<feature type="compositionally biased region" description="Acidic residues" evidence="1">
    <location>
        <begin position="702"/>
        <end position="720"/>
    </location>
</feature>
<comment type="caution">
    <text evidence="3">The sequence shown here is derived from an EMBL/GenBank/DDBJ whole genome shotgun (WGS) entry which is preliminary data.</text>
</comment>
<dbReference type="Gene3D" id="2.60.40.1080">
    <property type="match status" value="1"/>
</dbReference>
<evidence type="ECO:0000256" key="1">
    <source>
        <dbReference type="SAM" id="MobiDB-lite"/>
    </source>
</evidence>
<sequence>MGEWKNRFRRGMVMALTCAVAGGGTASAVSSMPRGEIPGSEEVLVGVSLEDMEDAVQGESAVSQVRSEAVAYDADGKGLKSSDAAIYNALKLSIEEIARGEETSTQIALKTRMSSSKLAQVDVNTIVTYLLNDCPFDLYWHDKTKTMENGKETDGVYCKYFDDGTIVFSFKVSAPYRVSDGELYKMNSVYMDTVNTARQKAQSIVDTNRDCTDYDKLLNYRNAICDLVTYDYAAQGGALYGNSYQVINVFDDDMYSNVVCEGYAKAFQYLCDLTDFDNDVECHTVTGVTDAGNGAGEHMWNIVRVGGDESYLVDVTNCDAGTIGEGTALFMTDELAGSVDSGYTYNNGWSSITYQYGGESREVYGAQILSLANDDNSGEALLHVKGDNSGTQDPVQEDSDGIMRVDVPEDEEDEKTPEQSREKETEKKEETDDKEESDSGFKFGVPELEKVYGDDSFTETVLGYEGSNKVKYTSSDTTVAAVTKRGKVTIQGAGTAVITAESTSGDKASYTLKVSPKKLEWDTSDLHAVDRADRINGREATLYGEIKLEGILPHDKDRDSQFSFDSKYLTGTYSEIVPGRQTVTLNWKEGKEVRLARSEKAGNYEMPESLLELTGRITSITRLADPQIETSEPEDGLKYKLEMEDGISGVPDTLMKDRDLNTPPKIEAALQEDLVQEGIPKENVVVYDVALYWQDRASVPAETEEGLSGEDADVEDVSEENASEWVKVTDETFPEGGLTITLPYPGGMPRNVKDIVISHMFVEDMYTSSPGEIEHPADIEETVDGIKFTVNGLSPIAIGWSAETTDTTPPIQNAGDDKTPTGDSGQQGTQGGQNGQNGQNDRNTNNQTNTNVSRSPVTGDTMQILIYVVLAVLCGLTIKGIQAVRRTGKKH</sequence>
<proteinExistence type="predicted"/>
<reference evidence="3 4" key="1">
    <citation type="submission" date="2019-07" db="EMBL/GenBank/DDBJ databases">
        <title>Draft genome sequences of 15 bacterial species constituting the stable defined intestinal microbiota of the GM15 gnotobiotic mouse model.</title>
        <authorList>
            <person name="Elie C."/>
            <person name="Mathieu A."/>
            <person name="Saliou A."/>
            <person name="Darnaud M."/>
            <person name="Leulier F."/>
            <person name="Tamellini A."/>
        </authorList>
    </citation>
    <scope>NUCLEOTIDE SEQUENCE [LARGE SCALE GENOMIC DNA]</scope>
    <source>
        <strain evidence="4">ASF 502</strain>
    </source>
</reference>
<keyword evidence="2" id="KW-1133">Transmembrane helix</keyword>
<dbReference type="SUPFAM" id="SSF49373">
    <property type="entry name" value="Invasin/intimin cell-adhesion fragments"/>
    <property type="match status" value="1"/>
</dbReference>
<evidence type="ECO:0008006" key="5">
    <source>
        <dbReference type="Google" id="ProtNLM"/>
    </source>
</evidence>
<dbReference type="InterPro" id="IPR008964">
    <property type="entry name" value="Invasin/intimin_cell_adhesion"/>
</dbReference>
<organism evidence="3 4">
    <name type="scientific">Schaedlerella arabinosiphila</name>
    <dbReference type="NCBI Taxonomy" id="2044587"/>
    <lineage>
        <taxon>Bacteria</taxon>
        <taxon>Bacillati</taxon>
        <taxon>Bacillota</taxon>
        <taxon>Clostridia</taxon>
        <taxon>Lachnospirales</taxon>
        <taxon>Lachnospiraceae</taxon>
        <taxon>Schaedlerella</taxon>
    </lineage>
</organism>
<dbReference type="OrthoDB" id="9788327at2"/>
<evidence type="ECO:0000313" key="3">
    <source>
        <dbReference type="EMBL" id="NDO68079.1"/>
    </source>
</evidence>
<feature type="compositionally biased region" description="Basic and acidic residues" evidence="1">
    <location>
        <begin position="416"/>
        <end position="431"/>
    </location>
</feature>
<keyword evidence="2" id="KW-0812">Transmembrane</keyword>
<gene>
    <name evidence="3" type="ORF">FMM80_04895</name>
</gene>